<dbReference type="SUPFAM" id="SSF51621">
    <property type="entry name" value="Phosphoenolpyruvate/pyruvate domain"/>
    <property type="match status" value="1"/>
</dbReference>
<dbReference type="InterPro" id="IPR015813">
    <property type="entry name" value="Pyrv/PenolPyrv_kinase-like_dom"/>
</dbReference>
<organism evidence="6 7">
    <name type="scientific">Chrysochromulina tobinii</name>
    <dbReference type="NCBI Taxonomy" id="1460289"/>
    <lineage>
        <taxon>Eukaryota</taxon>
        <taxon>Haptista</taxon>
        <taxon>Haptophyta</taxon>
        <taxon>Prymnesiophyceae</taxon>
        <taxon>Prymnesiales</taxon>
        <taxon>Chrysochromulinaceae</taxon>
        <taxon>Chrysochromulina</taxon>
    </lineage>
</organism>
<reference evidence="7" key="1">
    <citation type="journal article" date="2015" name="PLoS Genet.">
        <title>Genome Sequence and Transcriptome Analyses of Chrysochromulina tobin: Metabolic Tools for Enhanced Algal Fitness in the Prominent Order Prymnesiales (Haptophyceae).</title>
        <authorList>
            <person name="Hovde B.T."/>
            <person name="Deodato C.R."/>
            <person name="Hunsperger H.M."/>
            <person name="Ryken S.A."/>
            <person name="Yost W."/>
            <person name="Jha R.K."/>
            <person name="Patterson J."/>
            <person name="Monnat R.J. Jr."/>
            <person name="Barlow S.B."/>
            <person name="Starkenburg S.R."/>
            <person name="Cattolico R.A."/>
        </authorList>
    </citation>
    <scope>NUCLEOTIDE SEQUENCE</scope>
    <source>
        <strain evidence="7">CCMP291</strain>
    </source>
</reference>
<dbReference type="Gene3D" id="3.20.20.60">
    <property type="entry name" value="Phosphoenolpyruvate-binding domains"/>
    <property type="match status" value="1"/>
</dbReference>
<dbReference type="GO" id="GO:0046872">
    <property type="term" value="F:metal ion binding"/>
    <property type="evidence" value="ECO:0007669"/>
    <property type="project" value="UniProtKB-KW"/>
</dbReference>
<keyword evidence="4" id="KW-0732">Signal</keyword>
<keyword evidence="2" id="KW-0456">Lyase</keyword>
<protein>
    <submittedName>
        <fullName evidence="6">Alpha-dehydro-beta-deoxy-D-glucarate aldolase</fullName>
    </submittedName>
</protein>
<feature type="signal peptide" evidence="4">
    <location>
        <begin position="1"/>
        <end position="24"/>
    </location>
</feature>
<dbReference type="InterPro" id="IPR040442">
    <property type="entry name" value="Pyrv_kinase-like_dom_sf"/>
</dbReference>
<keyword evidence="1" id="KW-0479">Metal-binding</keyword>
<comment type="caution">
    <text evidence="6">The sequence shown here is derived from an EMBL/GenBank/DDBJ whole genome shotgun (WGS) entry which is preliminary data.</text>
</comment>
<dbReference type="InterPro" id="IPR050251">
    <property type="entry name" value="HpcH-HpaI_aldolase"/>
</dbReference>
<dbReference type="GO" id="GO:0016832">
    <property type="term" value="F:aldehyde-lyase activity"/>
    <property type="evidence" value="ECO:0007669"/>
    <property type="project" value="TreeGrafter"/>
</dbReference>
<dbReference type="PANTHER" id="PTHR30502:SF4">
    <property type="entry name" value="5-KETO-4-DEOXY-D-GLUCARATE ALDOLASE"/>
    <property type="match status" value="1"/>
</dbReference>
<feature type="chain" id="PRO_5005602510" evidence="4">
    <location>
        <begin position="25"/>
        <end position="365"/>
    </location>
</feature>
<dbReference type="OrthoDB" id="1621678at2759"/>
<gene>
    <name evidence="6" type="ORF">Ctob_011046</name>
</gene>
<dbReference type="GO" id="GO:0005737">
    <property type="term" value="C:cytoplasm"/>
    <property type="evidence" value="ECO:0007669"/>
    <property type="project" value="TreeGrafter"/>
</dbReference>
<evidence type="ECO:0000256" key="1">
    <source>
        <dbReference type="ARBA" id="ARBA00022723"/>
    </source>
</evidence>
<evidence type="ECO:0000313" key="6">
    <source>
        <dbReference type="EMBL" id="KOO35756.1"/>
    </source>
</evidence>
<evidence type="ECO:0000256" key="3">
    <source>
        <dbReference type="ARBA" id="ARBA00045074"/>
    </source>
</evidence>
<dbReference type="AlphaFoldDB" id="A0A0M0KA82"/>
<dbReference type="EMBL" id="JWZX01000762">
    <property type="protein sequence ID" value="KOO35756.1"/>
    <property type="molecule type" value="Genomic_DNA"/>
</dbReference>
<accession>A0A0M0KA82</accession>
<feature type="domain" description="HpcH/HpaI aldolase/citrate lyase" evidence="5">
    <location>
        <begin position="142"/>
        <end position="355"/>
    </location>
</feature>
<dbReference type="Pfam" id="PF03328">
    <property type="entry name" value="HpcH_HpaI"/>
    <property type="match status" value="1"/>
</dbReference>
<name>A0A0M0KA82_9EUKA</name>
<evidence type="ECO:0000256" key="4">
    <source>
        <dbReference type="SAM" id="SignalP"/>
    </source>
</evidence>
<keyword evidence="7" id="KW-1185">Reference proteome</keyword>
<evidence type="ECO:0000259" key="5">
    <source>
        <dbReference type="Pfam" id="PF03328"/>
    </source>
</evidence>
<dbReference type="InterPro" id="IPR005000">
    <property type="entry name" value="Aldolase/citrate-lyase_domain"/>
</dbReference>
<evidence type="ECO:0000313" key="7">
    <source>
        <dbReference type="Proteomes" id="UP000037460"/>
    </source>
</evidence>
<evidence type="ECO:0000256" key="2">
    <source>
        <dbReference type="ARBA" id="ARBA00023239"/>
    </source>
</evidence>
<dbReference type="PANTHER" id="PTHR30502">
    <property type="entry name" value="2-KETO-3-DEOXY-L-RHAMNONATE ALDOLASE"/>
    <property type="match status" value="1"/>
</dbReference>
<comment type="catalytic activity">
    <reaction evidence="3">
        <text>D-glyceraldehyde + pyruvate = 2-dehydro-3-deoxy-L-galactonate</text>
        <dbReference type="Rhea" id="RHEA:80055"/>
        <dbReference type="ChEBI" id="CHEBI:15361"/>
        <dbReference type="ChEBI" id="CHEBI:17378"/>
        <dbReference type="ChEBI" id="CHEBI:75545"/>
    </reaction>
</comment>
<dbReference type="Proteomes" id="UP000037460">
    <property type="component" value="Unassembled WGS sequence"/>
</dbReference>
<sequence>MDAYKIEPTFSRLVMLAALYGVDASVIAVDCESTAPASDETRRPSLLEWLILAPGSAAAAAAEQLHREAEDFKARTAVAVAAAASAVAPSVTCGAAVSGDDAPAAAAGATAHPPVARRRSMLRPNTFKRALLTREPRGLLGVWASACCPQVTELLSTVRMLSWLTIDMEHAPNTLPSVLTQLQASQAMGTVEAVVRVPVATDPVIVKRVLDLGARTIMFPAVETADQAAAAVASTRYPPRGVRGVMTTARMSGYAISPDALQSYYAFAERETCAIVQIESAAAVERIPEIAAIDGVDGIFPSHPEVAAAVRRAFELCEASGVAYGSISGDAATCRGFVDAGASFVAVGTDLMLLRAALEGRLDEL</sequence>
<proteinExistence type="predicted"/>